<dbReference type="AlphaFoldDB" id="A0A7I9XUJ0"/>
<name>A0A7I9XUJ0_9MYCO</name>
<evidence type="ECO:0000256" key="2">
    <source>
        <dbReference type="SAM" id="Phobius"/>
    </source>
</evidence>
<dbReference type="Proteomes" id="UP000465361">
    <property type="component" value="Unassembled WGS sequence"/>
</dbReference>
<keyword evidence="5" id="KW-1185">Reference proteome</keyword>
<evidence type="ECO:0000313" key="4">
    <source>
        <dbReference type="EMBL" id="GFG73026.1"/>
    </source>
</evidence>
<feature type="domain" description="Anti-sigma-D factor RsdA sigma factor binding region" evidence="3">
    <location>
        <begin position="16"/>
        <end position="58"/>
    </location>
</feature>
<feature type="transmembrane region" description="Helical" evidence="2">
    <location>
        <begin position="87"/>
        <end position="109"/>
    </location>
</feature>
<evidence type="ECO:0000256" key="1">
    <source>
        <dbReference type="SAM" id="MobiDB-lite"/>
    </source>
</evidence>
<dbReference type="RefSeq" id="WP_163753709.1">
    <property type="nucleotide sequence ID" value="NZ_BLKW01000002.1"/>
</dbReference>
<organism evidence="4 5">
    <name type="scientific">Mycobacterium botniense</name>
    <dbReference type="NCBI Taxonomy" id="84962"/>
    <lineage>
        <taxon>Bacteria</taxon>
        <taxon>Bacillati</taxon>
        <taxon>Actinomycetota</taxon>
        <taxon>Actinomycetes</taxon>
        <taxon>Mycobacteriales</taxon>
        <taxon>Mycobacteriaceae</taxon>
        <taxon>Mycobacterium</taxon>
    </lineage>
</organism>
<keyword evidence="2" id="KW-0812">Transmembrane</keyword>
<dbReference type="InterPro" id="IPR031928">
    <property type="entry name" value="RsdA_SigD-bd"/>
</dbReference>
<evidence type="ECO:0000259" key="3">
    <source>
        <dbReference type="Pfam" id="PF16751"/>
    </source>
</evidence>
<protein>
    <recommendedName>
        <fullName evidence="3">Anti-sigma-D factor RsdA sigma factor binding region domain-containing protein</fullName>
    </recommendedName>
</protein>
<proteinExistence type="predicted"/>
<dbReference type="Gene3D" id="6.10.250.1300">
    <property type="match status" value="1"/>
</dbReference>
<evidence type="ECO:0000313" key="5">
    <source>
        <dbReference type="Proteomes" id="UP000465361"/>
    </source>
</evidence>
<sequence>MVDGLDAAADRPEPEAVARADRWLDALARRQPAESGDSGDAALAALLAEWRDELRRPPARALVSDREALAALRRGVVARRRARRARVMVGVAAAAVVGLGGFGALVAGAQPGDALYGIHTMLFGEPNVSDDQIVLAAKTELDTVQQMIAHGQWDQAQDKLAAVNNRVQTLNDANRKEDLMGRVRLLHAKVATRDPNATLPPEPGAGRRPGR</sequence>
<comment type="caution">
    <text evidence="4">The sequence shown here is derived from an EMBL/GenBank/DDBJ whole genome shotgun (WGS) entry which is preliminary data.</text>
</comment>
<keyword evidence="2" id="KW-1133">Transmembrane helix</keyword>
<reference evidence="4 5" key="1">
    <citation type="journal article" date="2019" name="Emerg. Microbes Infect.">
        <title>Comprehensive subspecies identification of 175 nontuberculous mycobacteria species based on 7547 genomic profiles.</title>
        <authorList>
            <person name="Matsumoto Y."/>
            <person name="Kinjo T."/>
            <person name="Motooka D."/>
            <person name="Nabeya D."/>
            <person name="Jung N."/>
            <person name="Uechi K."/>
            <person name="Horii T."/>
            <person name="Iida T."/>
            <person name="Fujita J."/>
            <person name="Nakamura S."/>
        </authorList>
    </citation>
    <scope>NUCLEOTIDE SEQUENCE [LARGE SCALE GENOMIC DNA]</scope>
    <source>
        <strain evidence="4 5">JCM 17322</strain>
    </source>
</reference>
<keyword evidence="2" id="KW-0472">Membrane</keyword>
<gene>
    <name evidence="4" type="ORF">MBOT_03910</name>
</gene>
<dbReference type="Pfam" id="PF16751">
    <property type="entry name" value="RsdA_SigD_bd"/>
    <property type="match status" value="1"/>
</dbReference>
<dbReference type="EMBL" id="BLKW01000002">
    <property type="protein sequence ID" value="GFG73026.1"/>
    <property type="molecule type" value="Genomic_DNA"/>
</dbReference>
<accession>A0A7I9XUJ0</accession>
<feature type="region of interest" description="Disordered" evidence="1">
    <location>
        <begin position="191"/>
        <end position="211"/>
    </location>
</feature>